<dbReference type="SUPFAM" id="SSF52540">
    <property type="entry name" value="P-loop containing nucleoside triphosphate hydrolases"/>
    <property type="match status" value="2"/>
</dbReference>
<evidence type="ECO:0000313" key="5">
    <source>
        <dbReference type="EMBL" id="CUH99084.1"/>
    </source>
</evidence>
<dbReference type="STRING" id="1396826.PHA8399_01200"/>
<protein>
    <submittedName>
        <fullName evidence="5">Multifunctional conjugation protein TraI</fullName>
    </submittedName>
</protein>
<dbReference type="CDD" id="cd17933">
    <property type="entry name" value="DEXSc_RecD-like"/>
    <property type="match status" value="1"/>
</dbReference>
<keyword evidence="2" id="KW-0067">ATP-binding</keyword>
<dbReference type="Gene3D" id="3.40.50.300">
    <property type="entry name" value="P-loop containing nucleotide triphosphate hydrolases"/>
    <property type="match status" value="2"/>
</dbReference>
<evidence type="ECO:0000313" key="6">
    <source>
        <dbReference type="Proteomes" id="UP000051326"/>
    </source>
</evidence>
<feature type="domain" description="MobA/VirD2-like nuclease" evidence="4">
    <location>
        <begin position="24"/>
        <end position="146"/>
    </location>
</feature>
<organism evidence="5 6">
    <name type="scientific">Leisingera aquaemixtae</name>
    <dbReference type="NCBI Taxonomy" id="1396826"/>
    <lineage>
        <taxon>Bacteria</taxon>
        <taxon>Pseudomonadati</taxon>
        <taxon>Pseudomonadota</taxon>
        <taxon>Alphaproteobacteria</taxon>
        <taxon>Rhodobacterales</taxon>
        <taxon>Roseobacteraceae</taxon>
        <taxon>Leisingera</taxon>
    </lineage>
</organism>
<name>A0A0P1HW89_9RHOB</name>
<dbReference type="InterPro" id="IPR027417">
    <property type="entry name" value="P-loop_NTPase"/>
</dbReference>
<dbReference type="InterPro" id="IPR005094">
    <property type="entry name" value="Endonuclease_MobA/VirD2"/>
</dbReference>
<feature type="compositionally biased region" description="Basic and acidic residues" evidence="3">
    <location>
        <begin position="151"/>
        <end position="164"/>
    </location>
</feature>
<dbReference type="PANTHER" id="PTHR43788">
    <property type="entry name" value="DNA2/NAM7 HELICASE FAMILY MEMBER"/>
    <property type="match status" value="1"/>
</dbReference>
<evidence type="ECO:0000259" key="4">
    <source>
        <dbReference type="Pfam" id="PF03432"/>
    </source>
</evidence>
<dbReference type="CDD" id="cd18809">
    <property type="entry name" value="SF1_C_RecD"/>
    <property type="match status" value="1"/>
</dbReference>
<feature type="region of interest" description="Disordered" evidence="3">
    <location>
        <begin position="151"/>
        <end position="172"/>
    </location>
</feature>
<proteinExistence type="predicted"/>
<dbReference type="AlphaFoldDB" id="A0A0P1HW89"/>
<gene>
    <name evidence="5" type="primary">traI</name>
    <name evidence="5" type="ORF">PHA8399_01200</name>
</gene>
<dbReference type="RefSeq" id="WP_058285264.1">
    <property type="nucleotide sequence ID" value="NZ_CYSR01000011.1"/>
</dbReference>
<dbReference type="EMBL" id="CYSR01000011">
    <property type="protein sequence ID" value="CUH99084.1"/>
    <property type="molecule type" value="Genomic_DNA"/>
</dbReference>
<evidence type="ECO:0000256" key="3">
    <source>
        <dbReference type="SAM" id="MobiDB-lite"/>
    </source>
</evidence>
<dbReference type="GO" id="GO:0005524">
    <property type="term" value="F:ATP binding"/>
    <property type="evidence" value="ECO:0007669"/>
    <property type="project" value="UniProtKB-KW"/>
</dbReference>
<keyword evidence="1" id="KW-0547">Nucleotide-binding</keyword>
<reference evidence="5 6" key="1">
    <citation type="submission" date="2015-09" db="EMBL/GenBank/DDBJ databases">
        <authorList>
            <consortium name="Swine Surveillance"/>
        </authorList>
    </citation>
    <scope>NUCLEOTIDE SEQUENCE [LARGE SCALE GENOMIC DNA]</scope>
    <source>
        <strain evidence="5 6">CECT 8399</strain>
    </source>
</reference>
<dbReference type="Proteomes" id="UP000051326">
    <property type="component" value="Unassembled WGS sequence"/>
</dbReference>
<dbReference type="PANTHER" id="PTHR43788:SF6">
    <property type="entry name" value="DNA HELICASE B"/>
    <property type="match status" value="1"/>
</dbReference>
<dbReference type="GO" id="GO:0003678">
    <property type="term" value="F:DNA helicase activity"/>
    <property type="evidence" value="ECO:0007669"/>
    <property type="project" value="UniProtKB-ARBA"/>
</dbReference>
<evidence type="ECO:0000256" key="2">
    <source>
        <dbReference type="ARBA" id="ARBA00022840"/>
    </source>
</evidence>
<sequence>MILEGNERGFGAELARHLLNPRDNDHVTVHAIEGFVADDLYAAFAEAEAISGGTQCQNYLFSLSLNPPPGPTVSIEMFEAAITVVGKKLGLSGQPRAVVFHEKLGRRHAHCVWSRIDAGQMKAIKLSHYKRKLMDISRELYRTHEWDMPQGFRDPDARDGKNFSRQEAGQARRAQADPKELKALFRRCWDQSDSRSAFAAALWEEGYMLARGDRRGLVAVDASGKIWSLSRWCGVKPKELRARFGSEDALWSIEEAKAAFREIDARAASLSNAEPDPDAEHRRKALVERQRRERQKLRATQEARRIAELKVRQKRLPMGLKAIWARVTGRYQTLVASIVLEAKSAEARDRQEQQDLIDQHLSERRALERDLSQPDILQALSASFETAIRPDPRQKLVLPPDDIPFTKDQLIADPALILDHISHKKARFSRTDVLRELAKRIPDPMALRAAADTAMSSTNLIQLGEGGDVTTRDYRAAEIALSASGAALSASKSAAVDASHIKLAIRKQDADMQKAFGGRLSEEQRSTLHHILGPERLACVVGLAGAGKSTMLKTARAAWEKQGITVQGAALAGKAAEGLKSASGITSCTLASLEASWKNGYEPIAPGDVLVVDEAGMIGTRQMMRIASKLQSIGAKLVLVGDPDQLQPIEAGHPFRRLIETHGAAKLNEIYRQREDWQKQASRDLSEGRTLEAIESYDQHGLITNRWSRDTALAALVEDYMADVELNGDSTSRLAFAHRRKDVYALNQVLRSACRSSGTANPETIYDTETGPRAFAEGDRMVFTRNEKTTGVKNGMLGTVIKFTENQITVELDSDDGQRRKVSFNPKIYRAFDHGYAVTIHKSQGVTIDRSYILASRTMDAPLTYVAMTRHRDRVKLYINGQDRRPCFEKRSITQSFWSHRRRSGPRQ</sequence>
<evidence type="ECO:0000256" key="1">
    <source>
        <dbReference type="ARBA" id="ARBA00022741"/>
    </source>
</evidence>
<dbReference type="Pfam" id="PF13604">
    <property type="entry name" value="AAA_30"/>
    <property type="match status" value="1"/>
</dbReference>
<dbReference type="Pfam" id="PF03432">
    <property type="entry name" value="Relaxase"/>
    <property type="match status" value="1"/>
</dbReference>
<dbReference type="InterPro" id="IPR050534">
    <property type="entry name" value="Coronavir_polyprotein_1ab"/>
</dbReference>
<dbReference type="Gene3D" id="2.30.30.940">
    <property type="match status" value="1"/>
</dbReference>
<accession>A0A0P1HW89</accession>